<keyword evidence="3" id="KW-1185">Reference proteome</keyword>
<accession>A0ABN8Y5C7</accession>
<evidence type="ECO:0000313" key="3">
    <source>
        <dbReference type="Proteomes" id="UP001176941"/>
    </source>
</evidence>
<reference evidence="2" key="1">
    <citation type="submission" date="2023-04" db="EMBL/GenBank/DDBJ databases">
        <authorList>
            <consortium name="ELIXIR-Norway"/>
        </authorList>
    </citation>
    <scope>NUCLEOTIDE SEQUENCE [LARGE SCALE GENOMIC DNA]</scope>
</reference>
<evidence type="ECO:0008006" key="4">
    <source>
        <dbReference type="Google" id="ProtNLM"/>
    </source>
</evidence>
<organism evidence="2 3">
    <name type="scientific">Rangifer tarandus platyrhynchus</name>
    <name type="common">Svalbard reindeer</name>
    <dbReference type="NCBI Taxonomy" id="3082113"/>
    <lineage>
        <taxon>Eukaryota</taxon>
        <taxon>Metazoa</taxon>
        <taxon>Chordata</taxon>
        <taxon>Craniata</taxon>
        <taxon>Vertebrata</taxon>
        <taxon>Euteleostomi</taxon>
        <taxon>Mammalia</taxon>
        <taxon>Eutheria</taxon>
        <taxon>Laurasiatheria</taxon>
        <taxon>Artiodactyla</taxon>
        <taxon>Ruminantia</taxon>
        <taxon>Pecora</taxon>
        <taxon>Cervidae</taxon>
        <taxon>Odocoileinae</taxon>
        <taxon>Rangifer</taxon>
    </lineage>
</organism>
<feature type="region of interest" description="Disordered" evidence="1">
    <location>
        <begin position="65"/>
        <end position="110"/>
    </location>
</feature>
<proteinExistence type="predicted"/>
<evidence type="ECO:0000256" key="1">
    <source>
        <dbReference type="SAM" id="MobiDB-lite"/>
    </source>
</evidence>
<gene>
    <name evidence="2" type="ORF">MRATA1EN1_LOCUS4635</name>
</gene>
<name>A0ABN8Y5C7_RANTA</name>
<protein>
    <recommendedName>
        <fullName evidence="4">Secreted protein</fullName>
    </recommendedName>
</protein>
<dbReference type="EMBL" id="OX459949">
    <property type="protein sequence ID" value="CAI9155673.1"/>
    <property type="molecule type" value="Genomic_DNA"/>
</dbReference>
<dbReference type="Proteomes" id="UP001176941">
    <property type="component" value="Chromosome 13"/>
</dbReference>
<evidence type="ECO:0000313" key="2">
    <source>
        <dbReference type="EMBL" id="CAI9155673.1"/>
    </source>
</evidence>
<sequence>MRAHRRVSHCGAGLCTSSLLNLRHTSLCCFLGHCCLSVATPCQILVVKRFIRTSFLSFVDWSDCSPAEGSLPPPTDPKTRPWLISHSGPQGEVGAGSLEGATALPLPQTR</sequence>